<gene>
    <name evidence="2" type="ORF">PAQU9191_01324</name>
</gene>
<dbReference type="Proteomes" id="UP000196485">
    <property type="component" value="Unassembled WGS sequence"/>
</dbReference>
<protein>
    <submittedName>
        <fullName evidence="2">Uncharacterized protein</fullName>
    </submittedName>
</protein>
<keyword evidence="1" id="KW-1133">Transmembrane helix</keyword>
<accession>A0A1Y6KV69</accession>
<keyword evidence="3" id="KW-1185">Reference proteome</keyword>
<organism evidence="2 3">
    <name type="scientific">Photobacterium aquimaris</name>
    <dbReference type="NCBI Taxonomy" id="512643"/>
    <lineage>
        <taxon>Bacteria</taxon>
        <taxon>Pseudomonadati</taxon>
        <taxon>Pseudomonadota</taxon>
        <taxon>Gammaproteobacteria</taxon>
        <taxon>Vibrionales</taxon>
        <taxon>Vibrionaceae</taxon>
        <taxon>Photobacterium</taxon>
    </lineage>
</organism>
<proteinExistence type="predicted"/>
<keyword evidence="1" id="KW-0812">Transmembrane</keyword>
<keyword evidence="1" id="KW-0472">Membrane</keyword>
<evidence type="ECO:0000256" key="1">
    <source>
        <dbReference type="SAM" id="Phobius"/>
    </source>
</evidence>
<evidence type="ECO:0000313" key="3">
    <source>
        <dbReference type="Proteomes" id="UP000196485"/>
    </source>
</evidence>
<feature type="transmembrane region" description="Helical" evidence="1">
    <location>
        <begin position="12"/>
        <end position="31"/>
    </location>
</feature>
<dbReference type="EMBL" id="FYAH01000002">
    <property type="protein sequence ID" value="SMY16093.1"/>
    <property type="molecule type" value="Genomic_DNA"/>
</dbReference>
<name>A0A1Y6KV69_9GAMM</name>
<sequence length="442" mass="51013">MYFYGNNINYYFVINIILIVNMHILKIITIIDKYYYMYIPSSFLYQLLRSEQIGIFCESNNEGDKAIIAKLPTSTIKAISLGAKVEFYVFTTSVEPHYLALCMKVFDNKNSPMHAILTQRWQNSNNILDVSFFDSELDLVLYDETDAPVQASRIKIKTNTSNKNVKDILQNTKFISLYDYKSGNDFTDSVCADLGFDFLFHPDYPIVRFKFSVEITDINATKVCHYSEQGSTFYDVIQDIDGTRQERQVYQSLCLMDNSNTTISPLVTIGKKERELTDILTITANKQLVAIESKCLQVDIDTLDKSYERTSASIVKHCKKALGQLEGVYKTIKRKERIYDKDDNTLLIEDKYLFYGVVLIDEYRHSKDWNELIILMGELSNRHNICLNIITISELIYTMKLSESNIASFVKFLEKRHEACINSNTIDMRFINSSLSVSNLIP</sequence>
<evidence type="ECO:0000313" key="2">
    <source>
        <dbReference type="EMBL" id="SMY16093.1"/>
    </source>
</evidence>
<reference evidence="3" key="1">
    <citation type="submission" date="2017-06" db="EMBL/GenBank/DDBJ databases">
        <authorList>
            <person name="Rodrigo-Torres L."/>
            <person name="Arahal R. D."/>
            <person name="Lucena T."/>
        </authorList>
    </citation>
    <scope>NUCLEOTIDE SEQUENCE [LARGE SCALE GENOMIC DNA]</scope>
    <source>
        <strain evidence="3">type strain: CECT 9192</strain>
    </source>
</reference>
<dbReference type="AlphaFoldDB" id="A0A1Y6KV69"/>